<evidence type="ECO:0000313" key="3">
    <source>
        <dbReference type="WBParaSite" id="Hba_12450"/>
    </source>
</evidence>
<dbReference type="WBParaSite" id="Hba_12450">
    <property type="protein sequence ID" value="Hba_12450"/>
    <property type="gene ID" value="Hba_12450"/>
</dbReference>
<proteinExistence type="predicted"/>
<keyword evidence="1" id="KW-0175">Coiled coil</keyword>
<feature type="coiled-coil region" evidence="1">
    <location>
        <begin position="245"/>
        <end position="321"/>
    </location>
</feature>
<dbReference type="Proteomes" id="UP000095283">
    <property type="component" value="Unplaced"/>
</dbReference>
<organism evidence="2 3">
    <name type="scientific">Heterorhabditis bacteriophora</name>
    <name type="common">Entomopathogenic nematode worm</name>
    <dbReference type="NCBI Taxonomy" id="37862"/>
    <lineage>
        <taxon>Eukaryota</taxon>
        <taxon>Metazoa</taxon>
        <taxon>Ecdysozoa</taxon>
        <taxon>Nematoda</taxon>
        <taxon>Chromadorea</taxon>
        <taxon>Rhabditida</taxon>
        <taxon>Rhabditina</taxon>
        <taxon>Rhabditomorpha</taxon>
        <taxon>Strongyloidea</taxon>
        <taxon>Heterorhabditidae</taxon>
        <taxon>Heterorhabditis</taxon>
    </lineage>
</organism>
<reference evidence="3" key="1">
    <citation type="submission" date="2016-11" db="UniProtKB">
        <authorList>
            <consortium name="WormBaseParasite"/>
        </authorList>
    </citation>
    <scope>IDENTIFICATION</scope>
</reference>
<keyword evidence="2" id="KW-1185">Reference proteome</keyword>
<evidence type="ECO:0000256" key="1">
    <source>
        <dbReference type="SAM" id="Coils"/>
    </source>
</evidence>
<evidence type="ECO:0000313" key="2">
    <source>
        <dbReference type="Proteomes" id="UP000095283"/>
    </source>
</evidence>
<protein>
    <submittedName>
        <fullName evidence="3">Rab5-bind domain-containing protein</fullName>
    </submittedName>
</protein>
<name>A0A1I7X4U9_HETBA</name>
<sequence length="415" mass="48029">MHSSSKPFLKTRKVNSDEICRSGYLIDLRIDSHLLKNYCSLCGYENAWNYNMNRDSQNSVSRSMHMVNIPPYVLAQLEKANDVIRRQSAELDHLRGSDREIENLALRTQLMEMDNRLRSDRERFIEQETIVMELSNEIRSLSKDKNILQEKYLEMERKYKKAKAASKEFARVIEASSGTNDVHSYCPSLLERSRAKHDTNLQIDGSIDAENIPKSMIMDKVILPTMVFWRYYVHLNIQEKSGFDIIALKLALENSQTDVENLKSELEKERQLSQSLHDDLDANRKLYPELTFKVLSRDTEIMELTSKLSECERKLKQCEDHLSCTSTDLALERARCDEVTLSLQESEALLSQARSDSLFCILDNQRLIEESRDATQLIISLQAKLDAQGKDLISTKKALQRVKGEYLSSHMEPRH</sequence>
<dbReference type="AlphaFoldDB" id="A0A1I7X4U9"/>
<accession>A0A1I7X4U9</accession>
<feature type="coiled-coil region" evidence="1">
    <location>
        <begin position="131"/>
        <end position="165"/>
    </location>
</feature>